<evidence type="ECO:0000256" key="4">
    <source>
        <dbReference type="ARBA" id="ARBA00022989"/>
    </source>
</evidence>
<proteinExistence type="predicted"/>
<feature type="transmembrane region" description="Helical" evidence="6">
    <location>
        <begin position="87"/>
        <end position="108"/>
    </location>
</feature>
<dbReference type="GO" id="GO:0005886">
    <property type="term" value="C:plasma membrane"/>
    <property type="evidence" value="ECO:0007669"/>
    <property type="project" value="UniProtKB-SubCell"/>
</dbReference>
<keyword evidence="4 6" id="KW-1133">Transmembrane helix</keyword>
<dbReference type="EMBL" id="JBHUDK010000005">
    <property type="protein sequence ID" value="MFD1598556.1"/>
    <property type="molecule type" value="Genomic_DNA"/>
</dbReference>
<organism evidence="7 8">
    <name type="scientific">Halobellus rarus</name>
    <dbReference type="NCBI Taxonomy" id="1126237"/>
    <lineage>
        <taxon>Archaea</taxon>
        <taxon>Methanobacteriati</taxon>
        <taxon>Methanobacteriota</taxon>
        <taxon>Stenosarchaea group</taxon>
        <taxon>Halobacteria</taxon>
        <taxon>Halobacteriales</taxon>
        <taxon>Haloferacaceae</taxon>
        <taxon>Halobellus</taxon>
    </lineage>
</organism>
<dbReference type="AlphaFoldDB" id="A0ABD6CMQ1"/>
<dbReference type="PIRSF" id="PIRSF006324">
    <property type="entry name" value="LeuE"/>
    <property type="match status" value="1"/>
</dbReference>
<evidence type="ECO:0000256" key="3">
    <source>
        <dbReference type="ARBA" id="ARBA00022692"/>
    </source>
</evidence>
<feature type="transmembrane region" description="Helical" evidence="6">
    <location>
        <begin position="198"/>
        <end position="223"/>
    </location>
</feature>
<dbReference type="InterPro" id="IPR001123">
    <property type="entry name" value="LeuE-type"/>
</dbReference>
<name>A0ABD6CMQ1_9EURY</name>
<evidence type="ECO:0000256" key="1">
    <source>
        <dbReference type="ARBA" id="ARBA00004651"/>
    </source>
</evidence>
<reference evidence="7 8" key="1">
    <citation type="journal article" date="2019" name="Int. J. Syst. Evol. Microbiol.">
        <title>The Global Catalogue of Microorganisms (GCM) 10K type strain sequencing project: providing services to taxonomists for standard genome sequencing and annotation.</title>
        <authorList>
            <consortium name="The Broad Institute Genomics Platform"/>
            <consortium name="The Broad Institute Genome Sequencing Center for Infectious Disease"/>
            <person name="Wu L."/>
            <person name="Ma J."/>
        </authorList>
    </citation>
    <scope>NUCLEOTIDE SEQUENCE [LARGE SCALE GENOMIC DNA]</scope>
    <source>
        <strain evidence="7 8">CGMCC 1.12121</strain>
    </source>
</reference>
<dbReference type="PANTHER" id="PTHR30086">
    <property type="entry name" value="ARGININE EXPORTER PROTEIN ARGO"/>
    <property type="match status" value="1"/>
</dbReference>
<dbReference type="RefSeq" id="WP_256419788.1">
    <property type="nucleotide sequence ID" value="NZ_JANHDI010000001.1"/>
</dbReference>
<protein>
    <submittedName>
        <fullName evidence="7">LysE family translocator</fullName>
    </submittedName>
</protein>
<dbReference type="PANTHER" id="PTHR30086:SF20">
    <property type="entry name" value="ARGININE EXPORTER PROTEIN ARGO-RELATED"/>
    <property type="match status" value="1"/>
</dbReference>
<keyword evidence="3 6" id="KW-0812">Transmembrane</keyword>
<feature type="transmembrane region" description="Helical" evidence="6">
    <location>
        <begin position="41"/>
        <end position="66"/>
    </location>
</feature>
<gene>
    <name evidence="7" type="ORF">ACFSBX_06250</name>
</gene>
<feature type="transmembrane region" description="Helical" evidence="6">
    <location>
        <begin position="114"/>
        <end position="132"/>
    </location>
</feature>
<dbReference type="Pfam" id="PF01810">
    <property type="entry name" value="LysE"/>
    <property type="match status" value="1"/>
</dbReference>
<comment type="caution">
    <text evidence="7">The sequence shown here is derived from an EMBL/GenBank/DDBJ whole genome shotgun (WGS) entry which is preliminary data.</text>
</comment>
<evidence type="ECO:0000256" key="5">
    <source>
        <dbReference type="ARBA" id="ARBA00023136"/>
    </source>
</evidence>
<feature type="transmembrane region" description="Helical" evidence="6">
    <location>
        <begin position="166"/>
        <end position="186"/>
    </location>
</feature>
<evidence type="ECO:0000256" key="2">
    <source>
        <dbReference type="ARBA" id="ARBA00022475"/>
    </source>
</evidence>
<sequence length="253" mass="25060">MTFVSEFAIPAVVPATAAPAAVAPEAVGFVARSVAAVATDLAAFVPGLATYLAFCAAAVALILAPGPDTMYVLARGVQSRDAGVRSALGISTGVLLHTAAATLGLAALLRATPAAYRIVKYAGAAYLVFLGVRAIRNDEFGSAGEDGTAGGDGAPSAATGSFRRGVLVNALNPKVALFFLAFLPGFAGSGPDAAPRMLLLGATYAALTAVYLSGVAVASGRVGDVLSSATTTSRLSWLGGGAMITLGLTLAID</sequence>
<dbReference type="Proteomes" id="UP001597085">
    <property type="component" value="Unassembled WGS sequence"/>
</dbReference>
<keyword evidence="2" id="KW-1003">Cell membrane</keyword>
<accession>A0ABD6CMQ1</accession>
<feature type="transmembrane region" description="Helical" evidence="6">
    <location>
        <begin position="235"/>
        <end position="252"/>
    </location>
</feature>
<keyword evidence="8" id="KW-1185">Reference proteome</keyword>
<evidence type="ECO:0000313" key="8">
    <source>
        <dbReference type="Proteomes" id="UP001597085"/>
    </source>
</evidence>
<evidence type="ECO:0000256" key="6">
    <source>
        <dbReference type="SAM" id="Phobius"/>
    </source>
</evidence>
<comment type="subcellular location">
    <subcellularLocation>
        <location evidence="1">Cell membrane</location>
        <topology evidence="1">Multi-pass membrane protein</topology>
    </subcellularLocation>
</comment>
<evidence type="ECO:0000313" key="7">
    <source>
        <dbReference type="EMBL" id="MFD1598556.1"/>
    </source>
</evidence>
<keyword evidence="5 6" id="KW-0472">Membrane</keyword>